<name>A0A9W4DTD9_9ACTN</name>
<dbReference type="CDD" id="cd06261">
    <property type="entry name" value="TM_PBP2"/>
    <property type="match status" value="1"/>
</dbReference>
<dbReference type="SUPFAM" id="SSF161098">
    <property type="entry name" value="MetI-like"/>
    <property type="match status" value="1"/>
</dbReference>
<feature type="domain" description="ABC transmembrane type-1" evidence="9">
    <location>
        <begin position="97"/>
        <end position="290"/>
    </location>
</feature>
<evidence type="ECO:0000256" key="3">
    <source>
        <dbReference type="ARBA" id="ARBA00022475"/>
    </source>
</evidence>
<dbReference type="InterPro" id="IPR035906">
    <property type="entry name" value="MetI-like_sf"/>
</dbReference>
<accession>A0A9W4DTD9</accession>
<evidence type="ECO:0000313" key="10">
    <source>
        <dbReference type="EMBL" id="CAG6393627.1"/>
    </source>
</evidence>
<dbReference type="PROSITE" id="PS50928">
    <property type="entry name" value="ABC_TM1"/>
    <property type="match status" value="1"/>
</dbReference>
<feature type="transmembrane region" description="Helical" evidence="7">
    <location>
        <begin position="166"/>
        <end position="188"/>
    </location>
</feature>
<dbReference type="PANTHER" id="PTHR43744:SF12">
    <property type="entry name" value="ABC TRANSPORTER PERMEASE PROTEIN MG189-RELATED"/>
    <property type="match status" value="1"/>
</dbReference>
<keyword evidence="5 7" id="KW-1133">Transmembrane helix</keyword>
<dbReference type="PANTHER" id="PTHR43744">
    <property type="entry name" value="ABC TRANSPORTER PERMEASE PROTEIN MG189-RELATED-RELATED"/>
    <property type="match status" value="1"/>
</dbReference>
<dbReference type="Pfam" id="PF00528">
    <property type="entry name" value="BPD_transp_1"/>
    <property type="match status" value="1"/>
</dbReference>
<comment type="subcellular location">
    <subcellularLocation>
        <location evidence="1 7">Cell membrane</location>
        <topology evidence="1 7">Multi-pass membrane protein</topology>
    </subcellularLocation>
</comment>
<dbReference type="EMBL" id="CAJSLV010000050">
    <property type="protein sequence ID" value="CAG6393627.1"/>
    <property type="molecule type" value="Genomic_DNA"/>
</dbReference>
<keyword evidence="4 7" id="KW-0812">Transmembrane</keyword>
<feature type="transmembrane region" description="Helical" evidence="7">
    <location>
        <begin position="209"/>
        <end position="234"/>
    </location>
</feature>
<feature type="transmembrane region" description="Helical" evidence="7">
    <location>
        <begin position="133"/>
        <end position="154"/>
    </location>
</feature>
<dbReference type="InterPro" id="IPR000515">
    <property type="entry name" value="MetI-like"/>
</dbReference>
<comment type="similarity">
    <text evidence="7">Belongs to the binding-protein-dependent transport system permease family.</text>
</comment>
<evidence type="ECO:0000256" key="4">
    <source>
        <dbReference type="ARBA" id="ARBA00022692"/>
    </source>
</evidence>
<keyword evidence="2 7" id="KW-0813">Transport</keyword>
<feature type="transmembrane region" description="Helical" evidence="7">
    <location>
        <begin position="269"/>
        <end position="290"/>
    </location>
</feature>
<reference evidence="10" key="1">
    <citation type="submission" date="2021-05" db="EMBL/GenBank/DDBJ databases">
        <authorList>
            <person name="Arsene-Ploetze F."/>
        </authorList>
    </citation>
    <scope>NUCLEOTIDE SEQUENCE</scope>
    <source>
        <strain evidence="10">DSM 42138</strain>
    </source>
</reference>
<proteinExistence type="inferred from homology"/>
<dbReference type="GO" id="GO:0055085">
    <property type="term" value="P:transmembrane transport"/>
    <property type="evidence" value="ECO:0007669"/>
    <property type="project" value="InterPro"/>
</dbReference>
<dbReference type="Gene3D" id="1.10.3720.10">
    <property type="entry name" value="MetI-like"/>
    <property type="match status" value="1"/>
</dbReference>
<evidence type="ECO:0000256" key="8">
    <source>
        <dbReference type="SAM" id="MobiDB-lite"/>
    </source>
</evidence>
<evidence type="ECO:0000256" key="1">
    <source>
        <dbReference type="ARBA" id="ARBA00004651"/>
    </source>
</evidence>
<keyword evidence="3" id="KW-1003">Cell membrane</keyword>
<feature type="transmembrane region" description="Helical" evidence="7">
    <location>
        <begin position="37"/>
        <end position="59"/>
    </location>
</feature>
<sequence>MATAVGPASAASGGVPARAPRRRRRTVRSTRIGPASLLGRLITWLWVLFNLAIFLWMIFASLKNSGQVFNSPWSPPTHPEWSNYSRVWNSSDLARAFLNSILLVGGSTLVVLVLACPAAYALSRFVFRGGRLLTVYFVMGMGIPAQTIVIPAYIGLSHLSMVDSLFGLGLLYVGASLPFAVFLLTGFFSTLPGELEEAAQIDGAGRLRTFVQIMLPLAQPGVVTAGILTAVGLWSEAFLSLVFISSNTKDPLGLSVLTLYASMQYTSNWGGLFAGVCIMVLPVLGAYVWLGRRIVSGLTTGVGK</sequence>
<evidence type="ECO:0000256" key="5">
    <source>
        <dbReference type="ARBA" id="ARBA00022989"/>
    </source>
</evidence>
<keyword evidence="6 7" id="KW-0472">Membrane</keyword>
<dbReference type="GO" id="GO:0005886">
    <property type="term" value="C:plasma membrane"/>
    <property type="evidence" value="ECO:0007669"/>
    <property type="project" value="UniProtKB-SubCell"/>
</dbReference>
<feature type="region of interest" description="Disordered" evidence="8">
    <location>
        <begin position="1"/>
        <end position="26"/>
    </location>
</feature>
<feature type="compositionally biased region" description="Low complexity" evidence="8">
    <location>
        <begin position="1"/>
        <end position="18"/>
    </location>
</feature>
<dbReference type="RefSeq" id="WP_251489460.1">
    <property type="nucleotide sequence ID" value="NZ_CAJSLV010000050.1"/>
</dbReference>
<organism evidence="10 11">
    <name type="scientific">Actinacidiphila cocklensis</name>
    <dbReference type="NCBI Taxonomy" id="887465"/>
    <lineage>
        <taxon>Bacteria</taxon>
        <taxon>Bacillati</taxon>
        <taxon>Actinomycetota</taxon>
        <taxon>Actinomycetes</taxon>
        <taxon>Kitasatosporales</taxon>
        <taxon>Streptomycetaceae</taxon>
        <taxon>Actinacidiphila</taxon>
    </lineage>
</organism>
<evidence type="ECO:0000256" key="6">
    <source>
        <dbReference type="ARBA" id="ARBA00023136"/>
    </source>
</evidence>
<evidence type="ECO:0000256" key="7">
    <source>
        <dbReference type="RuleBase" id="RU363032"/>
    </source>
</evidence>
<feature type="transmembrane region" description="Helical" evidence="7">
    <location>
        <begin position="96"/>
        <end position="121"/>
    </location>
</feature>
<keyword evidence="11" id="KW-1185">Reference proteome</keyword>
<protein>
    <submittedName>
        <fullName evidence="10">Carbohydrate ABC transporter membrane protein 2, CUT1 family</fullName>
    </submittedName>
</protein>
<gene>
    <name evidence="10" type="ORF">SCOCK_210067</name>
</gene>
<evidence type="ECO:0000313" key="11">
    <source>
        <dbReference type="Proteomes" id="UP001152519"/>
    </source>
</evidence>
<evidence type="ECO:0000259" key="9">
    <source>
        <dbReference type="PROSITE" id="PS50928"/>
    </source>
</evidence>
<dbReference type="Proteomes" id="UP001152519">
    <property type="component" value="Unassembled WGS sequence"/>
</dbReference>
<dbReference type="AlphaFoldDB" id="A0A9W4DTD9"/>
<evidence type="ECO:0000256" key="2">
    <source>
        <dbReference type="ARBA" id="ARBA00022448"/>
    </source>
</evidence>
<comment type="caution">
    <text evidence="10">The sequence shown here is derived from an EMBL/GenBank/DDBJ whole genome shotgun (WGS) entry which is preliminary data.</text>
</comment>